<dbReference type="Proteomes" id="UP001240150">
    <property type="component" value="Chromosome"/>
</dbReference>
<dbReference type="EMBL" id="CP126980">
    <property type="protein sequence ID" value="WIM92489.1"/>
    <property type="molecule type" value="Genomic_DNA"/>
</dbReference>
<name>A0ABY8W7W8_9ACTN</name>
<sequence>MRVIELLPRLHMFDFPIGHAYLWASADGLTLIDTSLPGSAPELAAAIEELGHRRSDLRRLLLTHSHQDHAGSAADVAAWGDDITVYAHRADAPVIRGEAPGPAPELADWERPLFDQVHSRIPPVPPAPVRVDRELDDGDLIELGDGVRAVALAVPGHTPGSIAFHLPEPRVLFTGDTIARGPDGEVILGVFNVDPVQAITSFRRQARLDTEIVCFGHGQPLTENASTRLRAAAGLLSSVRARSTAGRHDAPASPGSSPGTR</sequence>
<proteinExistence type="predicted"/>
<accession>A0ABY8W7W8</accession>
<evidence type="ECO:0000313" key="4">
    <source>
        <dbReference type="Proteomes" id="UP001240150"/>
    </source>
</evidence>
<dbReference type="InterPro" id="IPR001279">
    <property type="entry name" value="Metallo-B-lactamas"/>
</dbReference>
<dbReference type="InterPro" id="IPR036866">
    <property type="entry name" value="RibonucZ/Hydroxyglut_hydro"/>
</dbReference>
<protein>
    <submittedName>
        <fullName evidence="3">MBL fold metallo-hydrolase</fullName>
    </submittedName>
</protein>
<evidence type="ECO:0000313" key="3">
    <source>
        <dbReference type="EMBL" id="WIM92489.1"/>
    </source>
</evidence>
<dbReference type="Pfam" id="PF00753">
    <property type="entry name" value="Lactamase_B"/>
    <property type="match status" value="1"/>
</dbReference>
<dbReference type="SMART" id="SM00849">
    <property type="entry name" value="Lactamase_B"/>
    <property type="match status" value="1"/>
</dbReference>
<organism evidence="3 4">
    <name type="scientific">Actinoplanes oblitus</name>
    <dbReference type="NCBI Taxonomy" id="3040509"/>
    <lineage>
        <taxon>Bacteria</taxon>
        <taxon>Bacillati</taxon>
        <taxon>Actinomycetota</taxon>
        <taxon>Actinomycetes</taxon>
        <taxon>Micromonosporales</taxon>
        <taxon>Micromonosporaceae</taxon>
        <taxon>Actinoplanes</taxon>
    </lineage>
</organism>
<dbReference type="InterPro" id="IPR050855">
    <property type="entry name" value="NDM-1-like"/>
</dbReference>
<feature type="domain" description="Metallo-beta-lactamase" evidence="2">
    <location>
        <begin position="17"/>
        <end position="217"/>
    </location>
</feature>
<dbReference type="CDD" id="cd07721">
    <property type="entry name" value="yflN-like_MBL-fold"/>
    <property type="match status" value="1"/>
</dbReference>
<evidence type="ECO:0000259" key="2">
    <source>
        <dbReference type="SMART" id="SM00849"/>
    </source>
</evidence>
<keyword evidence="4" id="KW-1185">Reference proteome</keyword>
<dbReference type="Gene3D" id="3.60.15.10">
    <property type="entry name" value="Ribonuclease Z/Hydroxyacylglutathione hydrolase-like"/>
    <property type="match status" value="1"/>
</dbReference>
<feature type="region of interest" description="Disordered" evidence="1">
    <location>
        <begin position="240"/>
        <end position="261"/>
    </location>
</feature>
<dbReference type="PANTHER" id="PTHR42951:SF17">
    <property type="entry name" value="METALLO-BETA-LACTAMASE DOMAIN-CONTAINING PROTEIN"/>
    <property type="match status" value="1"/>
</dbReference>
<dbReference type="SUPFAM" id="SSF56281">
    <property type="entry name" value="Metallo-hydrolase/oxidoreductase"/>
    <property type="match status" value="1"/>
</dbReference>
<dbReference type="RefSeq" id="WP_284913695.1">
    <property type="nucleotide sequence ID" value="NZ_CP126980.1"/>
</dbReference>
<dbReference type="PANTHER" id="PTHR42951">
    <property type="entry name" value="METALLO-BETA-LACTAMASE DOMAIN-CONTAINING"/>
    <property type="match status" value="1"/>
</dbReference>
<gene>
    <name evidence="3" type="ORF">ACTOB_004431</name>
</gene>
<reference evidence="3 4" key="1">
    <citation type="submission" date="2023-06" db="EMBL/GenBank/DDBJ databases">
        <authorList>
            <person name="Yushchuk O."/>
            <person name="Binda E."/>
            <person name="Ruckert-Reed C."/>
            <person name="Fedorenko V."/>
            <person name="Kalinowski J."/>
            <person name="Marinelli F."/>
        </authorList>
    </citation>
    <scope>NUCLEOTIDE SEQUENCE [LARGE SCALE GENOMIC DNA]</scope>
    <source>
        <strain evidence="3 4">NRRL 3884</strain>
    </source>
</reference>
<evidence type="ECO:0000256" key="1">
    <source>
        <dbReference type="SAM" id="MobiDB-lite"/>
    </source>
</evidence>